<evidence type="ECO:0000256" key="1">
    <source>
        <dbReference type="ARBA" id="ARBA00009943"/>
    </source>
</evidence>
<keyword evidence="5" id="KW-0012">Acyltransferase</keyword>
<name>A0A2H1HNH4_9MICO</name>
<dbReference type="GO" id="GO:0071555">
    <property type="term" value="P:cell wall organization"/>
    <property type="evidence" value="ECO:0007669"/>
    <property type="project" value="UniProtKB-KW"/>
</dbReference>
<dbReference type="PANTHER" id="PTHR36174:SF1">
    <property type="entry name" value="LIPID II:GLYCINE GLYCYLTRANSFERASE"/>
    <property type="match status" value="1"/>
</dbReference>
<dbReference type="InterPro" id="IPR016181">
    <property type="entry name" value="Acyl_CoA_acyltransferase"/>
</dbReference>
<dbReference type="GeneID" id="99774262"/>
<evidence type="ECO:0000256" key="5">
    <source>
        <dbReference type="ARBA" id="ARBA00023315"/>
    </source>
</evidence>
<evidence type="ECO:0000313" key="7">
    <source>
        <dbReference type="EMBL" id="SMX64478.1"/>
    </source>
</evidence>
<dbReference type="Proteomes" id="UP000234333">
    <property type="component" value="Unassembled WGS sequence"/>
</dbReference>
<sequence length="400" mass="44136">MHTVRTIRPDEFRRFLDRSDGASYQQTSEWSRVRSGDWEHDIVGWFDTGREPVAAAVIRYRRLPGIDLRFAYIPQGPLLDWSAPDAVDRLSALEAHLRARRVFGLRISPALTLRRWDAETVRAGLADPGTTRFSQLPPDDVSQTALDLASALRDGGWRELIGDAEADASQPHLNFHLRLEGLTEEAVQAKMTKAWRKNIRRSAREGVEVTPGGRDDLADVHRLFVETAERNGFSPQPRSHIDAIWESMSRDFPGSFALDIARHEGTAIAANATARIGRRVQGVLAATSAAKPETRASNAAYWTIIRRALADGAELLDLGGVEDTLDEADHASGLIRFKAGMGADAHESLGVWDRPLQPLVYGAFVRLLPLRARLQARPLARALRSPAIPRPGESAPAALP</sequence>
<reference evidence="7 8" key="1">
    <citation type="submission" date="2017-03" db="EMBL/GenBank/DDBJ databases">
        <authorList>
            <person name="Afonso C.L."/>
            <person name="Miller P.J."/>
            <person name="Scott M.A."/>
            <person name="Spackman E."/>
            <person name="Goraichik I."/>
            <person name="Dimitrov K.M."/>
            <person name="Suarez D.L."/>
            <person name="Swayne D.E."/>
        </authorList>
    </citation>
    <scope>NUCLEOTIDE SEQUENCE [LARGE SCALE GENOMIC DNA]</scope>
    <source>
        <strain evidence="7 8">CIP 102111</strain>
    </source>
</reference>
<evidence type="ECO:0000256" key="2">
    <source>
        <dbReference type="ARBA" id="ARBA00022679"/>
    </source>
</evidence>
<evidence type="ECO:0000256" key="4">
    <source>
        <dbReference type="ARBA" id="ARBA00022984"/>
    </source>
</evidence>
<keyword evidence="2 7" id="KW-0808">Transferase</keyword>
<dbReference type="GO" id="GO:0009252">
    <property type="term" value="P:peptidoglycan biosynthetic process"/>
    <property type="evidence" value="ECO:0007669"/>
    <property type="project" value="UniProtKB-KW"/>
</dbReference>
<organism evidence="7 8">
    <name type="scientific">Brevibacterium casei CIP 102111</name>
    <dbReference type="NCBI Taxonomy" id="1255625"/>
    <lineage>
        <taxon>Bacteria</taxon>
        <taxon>Bacillati</taxon>
        <taxon>Actinomycetota</taxon>
        <taxon>Actinomycetes</taxon>
        <taxon>Micrococcales</taxon>
        <taxon>Brevibacteriaceae</taxon>
        <taxon>Brevibacterium</taxon>
    </lineage>
</organism>
<evidence type="ECO:0000256" key="6">
    <source>
        <dbReference type="ARBA" id="ARBA00023316"/>
    </source>
</evidence>
<dbReference type="PROSITE" id="PS51191">
    <property type="entry name" value="FEMABX"/>
    <property type="match status" value="1"/>
</dbReference>
<dbReference type="EMBL" id="FXZC01000001">
    <property type="protein sequence ID" value="SMX64478.1"/>
    <property type="molecule type" value="Genomic_DNA"/>
</dbReference>
<comment type="similarity">
    <text evidence="1">Belongs to the FemABX family.</text>
</comment>
<dbReference type="SUPFAM" id="SSF55729">
    <property type="entry name" value="Acyl-CoA N-acyltransferases (Nat)"/>
    <property type="match status" value="2"/>
</dbReference>
<accession>A0A2H1HNH4</accession>
<dbReference type="PANTHER" id="PTHR36174">
    <property type="entry name" value="LIPID II:GLYCINE GLYCYLTRANSFERASE"/>
    <property type="match status" value="1"/>
</dbReference>
<keyword evidence="3" id="KW-0133">Cell shape</keyword>
<gene>
    <name evidence="7" type="ORF">BC102111_00324</name>
</gene>
<dbReference type="Gene3D" id="3.40.630.30">
    <property type="match status" value="2"/>
</dbReference>
<proteinExistence type="inferred from homology"/>
<dbReference type="GO" id="GO:0008360">
    <property type="term" value="P:regulation of cell shape"/>
    <property type="evidence" value="ECO:0007669"/>
    <property type="project" value="UniProtKB-KW"/>
</dbReference>
<dbReference type="Pfam" id="PF02388">
    <property type="entry name" value="FemAB"/>
    <property type="match status" value="2"/>
</dbReference>
<keyword evidence="4" id="KW-0573">Peptidoglycan synthesis</keyword>
<dbReference type="AlphaFoldDB" id="A0A2H1HNH4"/>
<dbReference type="RefSeq" id="WP_101623436.1">
    <property type="nucleotide sequence ID" value="NZ_FXZC01000001.1"/>
</dbReference>
<evidence type="ECO:0000313" key="8">
    <source>
        <dbReference type="Proteomes" id="UP000234333"/>
    </source>
</evidence>
<dbReference type="GO" id="GO:0016755">
    <property type="term" value="F:aminoacyltransferase activity"/>
    <property type="evidence" value="ECO:0007669"/>
    <property type="project" value="InterPro"/>
</dbReference>
<protein>
    <submittedName>
        <fullName evidence="7">Lipid II:glycine glycyltransferase (Peptidoglycan interpeptide bridge formation enzyme)</fullName>
    </submittedName>
</protein>
<keyword evidence="6" id="KW-0961">Cell wall biogenesis/degradation</keyword>
<dbReference type="InterPro" id="IPR003447">
    <property type="entry name" value="FEMABX"/>
</dbReference>
<evidence type="ECO:0000256" key="3">
    <source>
        <dbReference type="ARBA" id="ARBA00022960"/>
    </source>
</evidence>
<dbReference type="InterPro" id="IPR050644">
    <property type="entry name" value="PG_Glycine_Bridge_Synth"/>
</dbReference>